<organism evidence="2 3">
    <name type="scientific">Priestia megaterium</name>
    <name type="common">Bacillus megaterium</name>
    <dbReference type="NCBI Taxonomy" id="1404"/>
    <lineage>
        <taxon>Bacteria</taxon>
        <taxon>Bacillati</taxon>
        <taxon>Bacillota</taxon>
        <taxon>Bacilli</taxon>
        <taxon>Bacillales</taxon>
        <taxon>Bacillaceae</taxon>
        <taxon>Priestia</taxon>
    </lineage>
</organism>
<proteinExistence type="predicted"/>
<sequence length="298" mass="34275">MKNREEFQVNQFQELSLQMKKKGRFQYRYAYARSAESQLENEIGQDYLVYRCSEDQFVFAVCDGVGLSFHGDVAAAFLGEKLCEWLERQESQEGWNELELQSALSTFLSDLIPEATSEVENIPLDPSIGGFHKEVLEEKRTRGSEATFVCGRIDFLNVQQSEPKILLAWQGDSKVKLWRGNQDRSQLLKAPFLTNQRWSTKRGPVGGEPHVFTMDALEKNCIDRLTVYTDGLSELDHFTYPAKNEELKNIIQQANSKAESDDLTFLEIGWNNESVLEEQSHSLKLLFQRKLTREDDTV</sequence>
<dbReference type="AlphaFoldDB" id="A0AA86LVZ4"/>
<name>A0AA86LVZ4_PRIMG</name>
<gene>
    <name evidence="2" type="ORF">CIB87_02780</name>
</gene>
<evidence type="ECO:0000259" key="1">
    <source>
        <dbReference type="PROSITE" id="PS51746"/>
    </source>
</evidence>
<dbReference type="PROSITE" id="PS51746">
    <property type="entry name" value="PPM_2"/>
    <property type="match status" value="1"/>
</dbReference>
<dbReference type="RefSeq" id="WP_114894450.1">
    <property type="nucleotide sequence ID" value="NZ_CP022674.1"/>
</dbReference>
<dbReference type="InterPro" id="IPR036457">
    <property type="entry name" value="PPM-type-like_dom_sf"/>
</dbReference>
<dbReference type="SMART" id="SM00332">
    <property type="entry name" value="PP2Cc"/>
    <property type="match status" value="1"/>
</dbReference>
<dbReference type="InterPro" id="IPR001932">
    <property type="entry name" value="PPM-type_phosphatase-like_dom"/>
</dbReference>
<evidence type="ECO:0000313" key="2">
    <source>
        <dbReference type="EMBL" id="AXI27988.1"/>
    </source>
</evidence>
<reference evidence="2 3" key="1">
    <citation type="submission" date="2017-07" db="EMBL/GenBank/DDBJ databases">
        <title>Isolation and development of strain Bacillus megaterium SR7 for enhanced growth and metabolite production under supercritical carbon dioxide.</title>
        <authorList>
            <person name="Freedman A.J.E."/>
            <person name="Peet K.C."/>
            <person name="Boock J.T."/>
            <person name="Penn K."/>
            <person name="Prather K.L.J."/>
            <person name="Thompson J.R."/>
        </authorList>
    </citation>
    <scope>NUCLEOTIDE SEQUENCE [LARGE SCALE GENOMIC DNA]</scope>
    <source>
        <strain evidence="2 3">SR7</strain>
    </source>
</reference>
<dbReference type="SUPFAM" id="SSF81606">
    <property type="entry name" value="PP2C-like"/>
    <property type="match status" value="1"/>
</dbReference>
<evidence type="ECO:0000313" key="3">
    <source>
        <dbReference type="Proteomes" id="UP000253834"/>
    </source>
</evidence>
<accession>A0AA86LVZ4</accession>
<feature type="domain" description="PPM-type phosphatase" evidence="1">
    <location>
        <begin position="26"/>
        <end position="298"/>
    </location>
</feature>
<protein>
    <recommendedName>
        <fullName evidence="1">PPM-type phosphatase domain-containing protein</fullName>
    </recommendedName>
</protein>
<dbReference type="Proteomes" id="UP000253834">
    <property type="component" value="Chromosome"/>
</dbReference>
<dbReference type="EMBL" id="CP022674">
    <property type="protein sequence ID" value="AXI27988.1"/>
    <property type="molecule type" value="Genomic_DNA"/>
</dbReference>
<dbReference type="Pfam" id="PF13672">
    <property type="entry name" value="PP2C_2"/>
    <property type="match status" value="1"/>
</dbReference>
<dbReference type="Gene3D" id="3.60.40.10">
    <property type="entry name" value="PPM-type phosphatase domain"/>
    <property type="match status" value="1"/>
</dbReference>